<comment type="caution">
    <text evidence="4">The sequence shown here is derived from an EMBL/GenBank/DDBJ whole genome shotgun (WGS) entry which is preliminary data.</text>
</comment>
<dbReference type="Gene3D" id="3.40.50.2020">
    <property type="match status" value="1"/>
</dbReference>
<dbReference type="EMBL" id="POSK01000009">
    <property type="protein sequence ID" value="PNI04063.1"/>
    <property type="molecule type" value="Genomic_DNA"/>
</dbReference>
<dbReference type="GO" id="GO:0005829">
    <property type="term" value="C:cytosol"/>
    <property type="evidence" value="ECO:0007669"/>
    <property type="project" value="TreeGrafter"/>
</dbReference>
<dbReference type="GO" id="GO:0046100">
    <property type="term" value="P:hypoxanthine metabolic process"/>
    <property type="evidence" value="ECO:0007669"/>
    <property type="project" value="TreeGrafter"/>
</dbReference>
<name>A0A2J8I0N5_VIBDI</name>
<evidence type="ECO:0000313" key="4">
    <source>
        <dbReference type="EMBL" id="PNI04063.1"/>
    </source>
</evidence>
<comment type="catalytic activity">
    <reaction evidence="2">
        <text>IMP + diphosphate = hypoxanthine + 5-phospho-alpha-D-ribose 1-diphosphate</text>
        <dbReference type="Rhea" id="RHEA:17973"/>
        <dbReference type="ChEBI" id="CHEBI:17368"/>
        <dbReference type="ChEBI" id="CHEBI:33019"/>
        <dbReference type="ChEBI" id="CHEBI:58017"/>
        <dbReference type="ChEBI" id="CHEBI:58053"/>
        <dbReference type="EC" id="2.4.2.8"/>
    </reaction>
    <physiologicalReaction direction="right-to-left" evidence="2">
        <dbReference type="Rhea" id="RHEA:17975"/>
    </physiologicalReaction>
</comment>
<dbReference type="GO" id="GO:0032264">
    <property type="term" value="P:IMP salvage"/>
    <property type="evidence" value="ECO:0007669"/>
    <property type="project" value="TreeGrafter"/>
</dbReference>
<comment type="catalytic activity">
    <reaction evidence="1">
        <text>GMP + diphosphate = guanine + 5-phospho-alpha-D-ribose 1-diphosphate</text>
        <dbReference type="Rhea" id="RHEA:25424"/>
        <dbReference type="ChEBI" id="CHEBI:16235"/>
        <dbReference type="ChEBI" id="CHEBI:33019"/>
        <dbReference type="ChEBI" id="CHEBI:58017"/>
        <dbReference type="ChEBI" id="CHEBI:58115"/>
        <dbReference type="EC" id="2.4.2.8"/>
    </reaction>
    <physiologicalReaction direction="right-to-left" evidence="1">
        <dbReference type="Rhea" id="RHEA:25426"/>
    </physiologicalReaction>
</comment>
<organism evidence="4 5">
    <name type="scientific">Vibrio diazotrophicus</name>
    <dbReference type="NCBI Taxonomy" id="685"/>
    <lineage>
        <taxon>Bacteria</taxon>
        <taxon>Pseudomonadati</taxon>
        <taxon>Pseudomonadota</taxon>
        <taxon>Gammaproteobacteria</taxon>
        <taxon>Vibrionales</taxon>
        <taxon>Vibrionaceae</taxon>
        <taxon>Vibrio</taxon>
    </lineage>
</organism>
<sequence length="172" mass="19388">MKSKHVGELVLSEQQIRDAVEIVAEKLNRQFSEAVVITIVPGGILFTADLVRKLKFDIKMDYISCPHTPGDSNNQSAIIFHENIPLLGKDVIMVDDAIESGGTMKRLVSYIQNNYEVRSLSVATLFVKPGRVDIPVTQYYAYEMTNDDLLVGYGLPWQDELRNIPYISKLVK</sequence>
<evidence type="ECO:0000256" key="1">
    <source>
        <dbReference type="ARBA" id="ARBA00048811"/>
    </source>
</evidence>
<keyword evidence="4" id="KW-0328">Glycosyltransferase</keyword>
<dbReference type="GO" id="GO:0006178">
    <property type="term" value="P:guanine salvage"/>
    <property type="evidence" value="ECO:0007669"/>
    <property type="project" value="TreeGrafter"/>
</dbReference>
<reference evidence="4 5" key="1">
    <citation type="submission" date="2018-01" db="EMBL/GenBank/DDBJ databases">
        <title>Draft genome sequences of six Vibrio diazotrophicus strains isolated from deep-sea sediments of the Baltic Sea.</title>
        <authorList>
            <person name="Castillo D."/>
            <person name="Vandieken V."/>
            <person name="Chiang O."/>
            <person name="Middelboe M."/>
        </authorList>
    </citation>
    <scope>NUCLEOTIDE SEQUENCE [LARGE SCALE GENOMIC DNA]</scope>
    <source>
        <strain evidence="4 5">60.27F</strain>
    </source>
</reference>
<gene>
    <name evidence="4" type="ORF">C1N32_13765</name>
</gene>
<dbReference type="RefSeq" id="WP_102966518.1">
    <property type="nucleotide sequence ID" value="NZ_POSK01000009.1"/>
</dbReference>
<dbReference type="GO" id="GO:0032263">
    <property type="term" value="P:GMP salvage"/>
    <property type="evidence" value="ECO:0007669"/>
    <property type="project" value="TreeGrafter"/>
</dbReference>
<dbReference type="InterPro" id="IPR050408">
    <property type="entry name" value="HGPRT"/>
</dbReference>
<proteinExistence type="predicted"/>
<dbReference type="InterPro" id="IPR000836">
    <property type="entry name" value="PRTase_dom"/>
</dbReference>
<protein>
    <submittedName>
        <fullName evidence="4">Hypoxanthine phosphoribosyltransferase</fullName>
    </submittedName>
</protein>
<dbReference type="InterPro" id="IPR029057">
    <property type="entry name" value="PRTase-like"/>
</dbReference>
<dbReference type="GO" id="GO:0000287">
    <property type="term" value="F:magnesium ion binding"/>
    <property type="evidence" value="ECO:0007669"/>
    <property type="project" value="TreeGrafter"/>
</dbReference>
<evidence type="ECO:0000313" key="5">
    <source>
        <dbReference type="Proteomes" id="UP000236449"/>
    </source>
</evidence>
<dbReference type="OrthoDB" id="6577094at2"/>
<dbReference type="CDD" id="cd06223">
    <property type="entry name" value="PRTases_typeI"/>
    <property type="match status" value="1"/>
</dbReference>
<evidence type="ECO:0000256" key="2">
    <source>
        <dbReference type="ARBA" id="ARBA00049402"/>
    </source>
</evidence>
<dbReference type="PANTHER" id="PTHR43340">
    <property type="entry name" value="HYPOXANTHINE-GUANINE PHOSPHORIBOSYLTRANSFERASE"/>
    <property type="match status" value="1"/>
</dbReference>
<keyword evidence="4" id="KW-0808">Transferase</keyword>
<dbReference type="AlphaFoldDB" id="A0A2J8I0N5"/>
<dbReference type="SUPFAM" id="SSF53271">
    <property type="entry name" value="PRTase-like"/>
    <property type="match status" value="1"/>
</dbReference>
<accession>A0A2J8I0N5</accession>
<dbReference type="PANTHER" id="PTHR43340:SF1">
    <property type="entry name" value="HYPOXANTHINE PHOSPHORIBOSYLTRANSFERASE"/>
    <property type="match status" value="1"/>
</dbReference>
<evidence type="ECO:0000259" key="3">
    <source>
        <dbReference type="Pfam" id="PF00156"/>
    </source>
</evidence>
<dbReference type="GO" id="GO:0004422">
    <property type="term" value="F:hypoxanthine phosphoribosyltransferase activity"/>
    <property type="evidence" value="ECO:0007669"/>
    <property type="project" value="TreeGrafter"/>
</dbReference>
<dbReference type="Proteomes" id="UP000236449">
    <property type="component" value="Unassembled WGS sequence"/>
</dbReference>
<dbReference type="Pfam" id="PF00156">
    <property type="entry name" value="Pribosyltran"/>
    <property type="match status" value="1"/>
</dbReference>
<feature type="domain" description="Phosphoribosyltransferase" evidence="3">
    <location>
        <begin position="13"/>
        <end position="135"/>
    </location>
</feature>